<dbReference type="EMBL" id="ML001277">
    <property type="protein sequence ID" value="RKO83405.1"/>
    <property type="molecule type" value="Genomic_DNA"/>
</dbReference>
<dbReference type="NCBIfam" id="TIGR00234">
    <property type="entry name" value="tyrS"/>
    <property type="match status" value="1"/>
</dbReference>
<keyword evidence="6 14" id="KW-0547">Nucleotide-binding</keyword>
<gene>
    <name evidence="16" type="ORF">BDK51DRAFT_36265</name>
</gene>
<evidence type="ECO:0000256" key="2">
    <source>
        <dbReference type="ARBA" id="ARBA00004496"/>
    </source>
</evidence>
<keyword evidence="4" id="KW-0963">Cytoplasm</keyword>
<dbReference type="PANTHER" id="PTHR46264:SF4">
    <property type="entry name" value="TYROSINE--TRNA LIGASE, CYTOPLASMIC"/>
    <property type="match status" value="1"/>
</dbReference>
<organism evidence="16 17">
    <name type="scientific">Blyttiomyces helicus</name>
    <dbReference type="NCBI Taxonomy" id="388810"/>
    <lineage>
        <taxon>Eukaryota</taxon>
        <taxon>Fungi</taxon>
        <taxon>Fungi incertae sedis</taxon>
        <taxon>Chytridiomycota</taxon>
        <taxon>Chytridiomycota incertae sedis</taxon>
        <taxon>Chytridiomycetes</taxon>
        <taxon>Chytridiomycetes incertae sedis</taxon>
        <taxon>Blyttiomyces</taxon>
    </lineage>
</organism>
<dbReference type="OrthoDB" id="197206at2759"/>
<dbReference type="InterPro" id="IPR002307">
    <property type="entry name" value="Tyr-tRNA-ligase"/>
</dbReference>
<keyword evidence="17" id="KW-1185">Reference proteome</keyword>
<evidence type="ECO:0000256" key="5">
    <source>
        <dbReference type="ARBA" id="ARBA00022598"/>
    </source>
</evidence>
<evidence type="ECO:0000256" key="6">
    <source>
        <dbReference type="ARBA" id="ARBA00022741"/>
    </source>
</evidence>
<evidence type="ECO:0000256" key="14">
    <source>
        <dbReference type="RuleBase" id="RU361234"/>
    </source>
</evidence>
<comment type="catalytic activity">
    <reaction evidence="12">
        <text>tRNA(Tyr) + L-tyrosine + ATP = L-tyrosyl-tRNA(Tyr) + AMP + diphosphate + H(+)</text>
        <dbReference type="Rhea" id="RHEA:10220"/>
        <dbReference type="Rhea" id="RHEA-COMP:9706"/>
        <dbReference type="Rhea" id="RHEA-COMP:9707"/>
        <dbReference type="ChEBI" id="CHEBI:15378"/>
        <dbReference type="ChEBI" id="CHEBI:30616"/>
        <dbReference type="ChEBI" id="CHEBI:33019"/>
        <dbReference type="ChEBI" id="CHEBI:58315"/>
        <dbReference type="ChEBI" id="CHEBI:78442"/>
        <dbReference type="ChEBI" id="CHEBI:78536"/>
        <dbReference type="ChEBI" id="CHEBI:456215"/>
        <dbReference type="EC" id="6.1.1.1"/>
    </reaction>
    <physiologicalReaction direction="left-to-right" evidence="12">
        <dbReference type="Rhea" id="RHEA:10221"/>
    </physiologicalReaction>
</comment>
<dbReference type="Proteomes" id="UP000269721">
    <property type="component" value="Unassembled WGS sequence"/>
</dbReference>
<evidence type="ECO:0000256" key="9">
    <source>
        <dbReference type="ARBA" id="ARBA00022917"/>
    </source>
</evidence>
<dbReference type="PRINTS" id="PR01040">
    <property type="entry name" value="TRNASYNTHTYR"/>
</dbReference>
<dbReference type="FunFam" id="3.40.50.620:FF:000040">
    <property type="entry name" value="Tyrosine--tRNA ligase"/>
    <property type="match status" value="1"/>
</dbReference>
<evidence type="ECO:0000256" key="13">
    <source>
        <dbReference type="PROSITE-ProRule" id="PRU00209"/>
    </source>
</evidence>
<dbReference type="Gene3D" id="1.10.240.10">
    <property type="entry name" value="Tyrosyl-Transfer RNA Synthetase"/>
    <property type="match status" value="1"/>
</dbReference>
<dbReference type="PROSITE" id="PS50886">
    <property type="entry name" value="TRBD"/>
    <property type="match status" value="1"/>
</dbReference>
<dbReference type="AlphaFoldDB" id="A0A4P9VX11"/>
<dbReference type="InterPro" id="IPR050489">
    <property type="entry name" value="Tyr-tRNA_synthase"/>
</dbReference>
<evidence type="ECO:0000256" key="8">
    <source>
        <dbReference type="ARBA" id="ARBA00022884"/>
    </source>
</evidence>
<dbReference type="CDD" id="cd00805">
    <property type="entry name" value="TyrRS_core"/>
    <property type="match status" value="1"/>
</dbReference>
<keyword evidence="11" id="KW-0539">Nucleus</keyword>
<dbReference type="GO" id="GO:0004831">
    <property type="term" value="F:tyrosine-tRNA ligase activity"/>
    <property type="evidence" value="ECO:0007669"/>
    <property type="project" value="UniProtKB-EC"/>
</dbReference>
<evidence type="ECO:0000256" key="12">
    <source>
        <dbReference type="ARBA" id="ARBA00048400"/>
    </source>
</evidence>
<dbReference type="GO" id="GO:0006437">
    <property type="term" value="P:tyrosyl-tRNA aminoacylation"/>
    <property type="evidence" value="ECO:0007669"/>
    <property type="project" value="InterPro"/>
</dbReference>
<evidence type="ECO:0000256" key="1">
    <source>
        <dbReference type="ARBA" id="ARBA00004123"/>
    </source>
</evidence>
<dbReference type="GO" id="GO:0005737">
    <property type="term" value="C:cytoplasm"/>
    <property type="evidence" value="ECO:0007669"/>
    <property type="project" value="UniProtKB-SubCell"/>
</dbReference>
<dbReference type="EC" id="6.1.1.1" evidence="14"/>
<evidence type="ECO:0000313" key="17">
    <source>
        <dbReference type="Proteomes" id="UP000269721"/>
    </source>
</evidence>
<keyword evidence="10 14" id="KW-0030">Aminoacyl-tRNA synthetase</keyword>
<keyword evidence="5 14" id="KW-0436">Ligase</keyword>
<evidence type="ECO:0000259" key="15">
    <source>
        <dbReference type="PROSITE" id="PS50886"/>
    </source>
</evidence>
<dbReference type="SUPFAM" id="SSF52374">
    <property type="entry name" value="Nucleotidylyl transferase"/>
    <property type="match status" value="1"/>
</dbReference>
<evidence type="ECO:0000256" key="10">
    <source>
        <dbReference type="ARBA" id="ARBA00023146"/>
    </source>
</evidence>
<dbReference type="Pfam" id="PF00579">
    <property type="entry name" value="tRNA-synt_1b"/>
    <property type="match status" value="1"/>
</dbReference>
<feature type="domain" description="TRNA-binding" evidence="15">
    <location>
        <begin position="354"/>
        <end position="376"/>
    </location>
</feature>
<dbReference type="InterPro" id="IPR002305">
    <property type="entry name" value="aa-tRNA-synth_Ic"/>
</dbReference>
<keyword evidence="8 13" id="KW-0694">RNA-binding</keyword>
<evidence type="ECO:0000256" key="7">
    <source>
        <dbReference type="ARBA" id="ARBA00022840"/>
    </source>
</evidence>
<sequence length="376" mass="42354">MTQITPEEKFSLITRNLQEHLGGDEMKRILAERDLNVYWGTATTGRPHIGYFVPLVKIADFLKAGWHVTILFADLHAYLDNMKAPWELLQLRTKYYEAIIKATLSSIGVPIDRLKFVIGTSYQLSREYSLDVYRLLAQTTEHDAKKAGAEVVKQVESPLLSGLVYPLLQALDEEYLKVDAQFGGVDQRKIFTFAEKYLPQLGYKKRAHLMNGMVGGLSGSKMSSSDPDSKVDLLDDAKSVQNKIKKAFCEEGNVDDNPILQFLKVVIFPANQLTQPEYKFTIRRSEKYGGDVHFADYETLHKAFAARELHPGDLKAGAADALNALLEPIRKTFAADPELIKLTEAAYKPKVPELIEKMDLRVGKVLEVEVHPENEV</sequence>
<proteinExistence type="inferred from homology"/>
<accession>A0A4P9VX11</accession>
<dbReference type="NCBIfam" id="NF006330">
    <property type="entry name" value="PRK08560.1"/>
    <property type="match status" value="1"/>
</dbReference>
<evidence type="ECO:0000313" key="16">
    <source>
        <dbReference type="EMBL" id="RKO83405.1"/>
    </source>
</evidence>
<comment type="subcellular location">
    <subcellularLocation>
        <location evidence="2">Cytoplasm</location>
    </subcellularLocation>
    <subcellularLocation>
        <location evidence="1">Nucleus</location>
    </subcellularLocation>
</comment>
<dbReference type="Gene3D" id="3.40.50.620">
    <property type="entry name" value="HUPs"/>
    <property type="match status" value="1"/>
</dbReference>
<dbReference type="GO" id="GO:0005524">
    <property type="term" value="F:ATP binding"/>
    <property type="evidence" value="ECO:0007669"/>
    <property type="project" value="UniProtKB-KW"/>
</dbReference>
<dbReference type="FunFam" id="1.10.240.10:FF:000004">
    <property type="entry name" value="Tyrosine--tRNA ligase"/>
    <property type="match status" value="1"/>
</dbReference>
<evidence type="ECO:0000256" key="11">
    <source>
        <dbReference type="ARBA" id="ARBA00023242"/>
    </source>
</evidence>
<protein>
    <recommendedName>
        <fullName evidence="14">Tyrosine--tRNA ligase</fullName>
        <ecNumber evidence="14">6.1.1.1</ecNumber>
    </recommendedName>
    <alternativeName>
        <fullName evidence="14">Tyrosyl-tRNA synthetase</fullName>
    </alternativeName>
</protein>
<dbReference type="InterPro" id="IPR014729">
    <property type="entry name" value="Rossmann-like_a/b/a_fold"/>
</dbReference>
<evidence type="ECO:0000256" key="4">
    <source>
        <dbReference type="ARBA" id="ARBA00022490"/>
    </source>
</evidence>
<name>A0A4P9VX11_9FUNG</name>
<dbReference type="GO" id="GO:0005634">
    <property type="term" value="C:nucleus"/>
    <property type="evidence" value="ECO:0007669"/>
    <property type="project" value="UniProtKB-SubCell"/>
</dbReference>
<dbReference type="PANTHER" id="PTHR46264">
    <property type="entry name" value="TYROSINE-TRNA LIGASE"/>
    <property type="match status" value="1"/>
</dbReference>
<dbReference type="PIRSF" id="PIRSF006588">
    <property type="entry name" value="TyrRS_arch_euk"/>
    <property type="match status" value="1"/>
</dbReference>
<evidence type="ECO:0000256" key="3">
    <source>
        <dbReference type="ARBA" id="ARBA00005594"/>
    </source>
</evidence>
<keyword evidence="13" id="KW-0820">tRNA-binding</keyword>
<dbReference type="InterPro" id="IPR002547">
    <property type="entry name" value="tRNA-bd_dom"/>
</dbReference>
<keyword evidence="9 14" id="KW-0648">Protein biosynthesis</keyword>
<reference evidence="17" key="1">
    <citation type="journal article" date="2018" name="Nat. Microbiol.">
        <title>Leveraging single-cell genomics to expand the fungal tree of life.</title>
        <authorList>
            <person name="Ahrendt S.R."/>
            <person name="Quandt C.A."/>
            <person name="Ciobanu D."/>
            <person name="Clum A."/>
            <person name="Salamov A."/>
            <person name="Andreopoulos B."/>
            <person name="Cheng J.F."/>
            <person name="Woyke T."/>
            <person name="Pelin A."/>
            <person name="Henrissat B."/>
            <person name="Reynolds N.K."/>
            <person name="Benny G.L."/>
            <person name="Smith M.E."/>
            <person name="James T.Y."/>
            <person name="Grigoriev I.V."/>
        </authorList>
    </citation>
    <scope>NUCLEOTIDE SEQUENCE [LARGE SCALE GENOMIC DNA]</scope>
</reference>
<dbReference type="InterPro" id="IPR023617">
    <property type="entry name" value="Tyr-tRNA-ligase_arc/euk-type"/>
</dbReference>
<comment type="similarity">
    <text evidence="3 14">Belongs to the class-I aminoacyl-tRNA synthetase family.</text>
</comment>
<dbReference type="GO" id="GO:0000049">
    <property type="term" value="F:tRNA binding"/>
    <property type="evidence" value="ECO:0007669"/>
    <property type="project" value="UniProtKB-UniRule"/>
</dbReference>
<keyword evidence="7 14" id="KW-0067">ATP-binding</keyword>